<protein>
    <recommendedName>
        <fullName evidence="3">Ricin B lectin domain-containing protein</fullName>
    </recommendedName>
</protein>
<dbReference type="HOGENOM" id="CLU_2098457_0_0_1"/>
<evidence type="ECO:0000313" key="2">
    <source>
        <dbReference type="Proteomes" id="UP000054485"/>
    </source>
</evidence>
<dbReference type="InterPro" id="IPR008999">
    <property type="entry name" value="Actin-crosslinking"/>
</dbReference>
<keyword evidence="2" id="KW-1185">Reference proteome</keyword>
<dbReference type="Gene3D" id="2.80.10.50">
    <property type="match status" value="1"/>
</dbReference>
<dbReference type="SUPFAM" id="SSF50405">
    <property type="entry name" value="Actin-crosslinking proteins"/>
    <property type="match status" value="1"/>
</dbReference>
<proteinExistence type="predicted"/>
<gene>
    <name evidence="1" type="ORF">CY34DRAFT_589565</name>
</gene>
<reference evidence="1 2" key="1">
    <citation type="submission" date="2014-04" db="EMBL/GenBank/DDBJ databases">
        <authorList>
            <consortium name="DOE Joint Genome Institute"/>
            <person name="Kuo A."/>
            <person name="Ruytinx J."/>
            <person name="Rineau F."/>
            <person name="Colpaert J."/>
            <person name="Kohler A."/>
            <person name="Nagy L.G."/>
            <person name="Floudas D."/>
            <person name="Copeland A."/>
            <person name="Barry K.W."/>
            <person name="Cichocki N."/>
            <person name="Veneault-Fourrey C."/>
            <person name="LaButti K."/>
            <person name="Lindquist E.A."/>
            <person name="Lipzen A."/>
            <person name="Lundell T."/>
            <person name="Morin E."/>
            <person name="Murat C."/>
            <person name="Sun H."/>
            <person name="Tunlid A."/>
            <person name="Henrissat B."/>
            <person name="Grigoriev I.V."/>
            <person name="Hibbett D.S."/>
            <person name="Martin F."/>
            <person name="Nordberg H.P."/>
            <person name="Cantor M.N."/>
            <person name="Hua S.X."/>
        </authorList>
    </citation>
    <scope>NUCLEOTIDE SEQUENCE [LARGE SCALE GENOMIC DNA]</scope>
    <source>
        <strain evidence="1 2">UH-Slu-Lm8-n1</strain>
    </source>
</reference>
<evidence type="ECO:0000313" key="1">
    <source>
        <dbReference type="EMBL" id="KIK44876.1"/>
    </source>
</evidence>
<organism evidence="1 2">
    <name type="scientific">Suillus luteus UH-Slu-Lm8-n1</name>
    <dbReference type="NCBI Taxonomy" id="930992"/>
    <lineage>
        <taxon>Eukaryota</taxon>
        <taxon>Fungi</taxon>
        <taxon>Dikarya</taxon>
        <taxon>Basidiomycota</taxon>
        <taxon>Agaricomycotina</taxon>
        <taxon>Agaricomycetes</taxon>
        <taxon>Agaricomycetidae</taxon>
        <taxon>Boletales</taxon>
        <taxon>Suillineae</taxon>
        <taxon>Suillaceae</taxon>
        <taxon>Suillus</taxon>
    </lineage>
</organism>
<dbReference type="InParanoid" id="A0A0D0AT04"/>
<sequence>MDDIVVGRHEDSVDPHIEWEIKATSVGDYSKMTIKSKSYSGSYYIGVDSEKTVCNTAPYEWNVSFCGTGKWIIRDPASGLLLCMLNGDDGTKVKFTKDDAGEVSYWRFIPIRPPLN</sequence>
<reference evidence="2" key="2">
    <citation type="submission" date="2015-01" db="EMBL/GenBank/DDBJ databases">
        <title>Evolutionary Origins and Diversification of the Mycorrhizal Mutualists.</title>
        <authorList>
            <consortium name="DOE Joint Genome Institute"/>
            <consortium name="Mycorrhizal Genomics Consortium"/>
            <person name="Kohler A."/>
            <person name="Kuo A."/>
            <person name="Nagy L.G."/>
            <person name="Floudas D."/>
            <person name="Copeland A."/>
            <person name="Barry K.W."/>
            <person name="Cichocki N."/>
            <person name="Veneault-Fourrey C."/>
            <person name="LaButti K."/>
            <person name="Lindquist E.A."/>
            <person name="Lipzen A."/>
            <person name="Lundell T."/>
            <person name="Morin E."/>
            <person name="Murat C."/>
            <person name="Riley R."/>
            <person name="Ohm R."/>
            <person name="Sun H."/>
            <person name="Tunlid A."/>
            <person name="Henrissat B."/>
            <person name="Grigoriev I.V."/>
            <person name="Hibbett D.S."/>
            <person name="Martin F."/>
        </authorList>
    </citation>
    <scope>NUCLEOTIDE SEQUENCE [LARGE SCALE GENOMIC DNA]</scope>
    <source>
        <strain evidence="2">UH-Slu-Lm8-n1</strain>
    </source>
</reference>
<dbReference type="OrthoDB" id="2671844at2759"/>
<dbReference type="EMBL" id="KN835182">
    <property type="protein sequence ID" value="KIK44876.1"/>
    <property type="molecule type" value="Genomic_DNA"/>
</dbReference>
<accession>A0A0D0AT04</accession>
<dbReference type="Proteomes" id="UP000054485">
    <property type="component" value="Unassembled WGS sequence"/>
</dbReference>
<dbReference type="AlphaFoldDB" id="A0A0D0AT04"/>
<evidence type="ECO:0008006" key="3">
    <source>
        <dbReference type="Google" id="ProtNLM"/>
    </source>
</evidence>
<name>A0A0D0AT04_9AGAM</name>